<name>A0A953JBX5_9BACT</name>
<sequence>MKIVSGFLVATLALTLAATGCRKKEEQIVPKAPLQQSPMAVPLQEPMQAPMAASPHGTAPKVEKSVVVPDAVKGKWSKVTLILEDKETKKSSEYTITIKSDFKVPNTDLTINVGEFLPDFRMNESTLTSGSNEPNNPAVQVEVFEKGQSIFKGWLFAKFPTMHPLEHQKYSLLLKEGVKKS</sequence>
<organism evidence="1 2">
    <name type="scientific">Candidatus Nitrobium versatile</name>
    <dbReference type="NCBI Taxonomy" id="2884831"/>
    <lineage>
        <taxon>Bacteria</taxon>
        <taxon>Pseudomonadati</taxon>
        <taxon>Nitrospirota</taxon>
        <taxon>Nitrospiria</taxon>
        <taxon>Nitrospirales</taxon>
        <taxon>Nitrospiraceae</taxon>
        <taxon>Candidatus Nitrobium</taxon>
    </lineage>
</organism>
<comment type="caution">
    <text evidence="1">The sequence shown here is derived from an EMBL/GenBank/DDBJ whole genome shotgun (WGS) entry which is preliminary data.</text>
</comment>
<dbReference type="InterPro" id="IPR019225">
    <property type="entry name" value="DUF2155"/>
</dbReference>
<evidence type="ECO:0000313" key="2">
    <source>
        <dbReference type="Proteomes" id="UP000705867"/>
    </source>
</evidence>
<proteinExistence type="predicted"/>
<dbReference type="EMBL" id="JAIOIV010000106">
    <property type="protein sequence ID" value="MBZ0157162.1"/>
    <property type="molecule type" value="Genomic_DNA"/>
</dbReference>
<dbReference type="Pfam" id="PF09923">
    <property type="entry name" value="DUF2155"/>
    <property type="match status" value="1"/>
</dbReference>
<accession>A0A953JBX5</accession>
<evidence type="ECO:0000313" key="1">
    <source>
        <dbReference type="EMBL" id="MBZ0157162.1"/>
    </source>
</evidence>
<dbReference type="Proteomes" id="UP000705867">
    <property type="component" value="Unassembled WGS sequence"/>
</dbReference>
<protein>
    <submittedName>
        <fullName evidence="1">DUF2155 domain-containing protein</fullName>
    </submittedName>
</protein>
<gene>
    <name evidence="1" type="ORF">K8I29_13240</name>
</gene>
<dbReference type="PROSITE" id="PS51257">
    <property type="entry name" value="PROKAR_LIPOPROTEIN"/>
    <property type="match status" value="1"/>
</dbReference>
<reference evidence="1" key="1">
    <citation type="journal article" date="2021" name="bioRxiv">
        <title>Unraveling nitrogen, sulfur and carbon metabolic pathways and microbial community transcriptional responses to substrate deprivation and toxicity stresses in a bioreactor mimicking anoxic brackish coastal sediment conditions.</title>
        <authorList>
            <person name="Martins P.D."/>
            <person name="Echeveste M.J."/>
            <person name="Arshad A."/>
            <person name="Kurth J."/>
            <person name="Ouboter H."/>
            <person name="Jetten M.S.M."/>
            <person name="Welte C.U."/>
        </authorList>
    </citation>
    <scope>NUCLEOTIDE SEQUENCE</scope>
    <source>
        <strain evidence="1">MAG_39</strain>
    </source>
</reference>
<reference evidence="1" key="2">
    <citation type="submission" date="2021-08" db="EMBL/GenBank/DDBJ databases">
        <authorList>
            <person name="Dalcin Martins P."/>
        </authorList>
    </citation>
    <scope>NUCLEOTIDE SEQUENCE</scope>
    <source>
        <strain evidence="1">MAG_39</strain>
    </source>
</reference>
<dbReference type="AlphaFoldDB" id="A0A953JBX5"/>